<dbReference type="Gene3D" id="3.40.50.720">
    <property type="entry name" value="NAD(P)-binding Rossmann-like Domain"/>
    <property type="match status" value="1"/>
</dbReference>
<dbReference type="CDD" id="cd05237">
    <property type="entry name" value="UDP_invert_4-6DH_SDR_e"/>
    <property type="match status" value="1"/>
</dbReference>
<name>A0A1M7IDN1_9FIRM</name>
<dbReference type="EMBL" id="FRCP01000009">
    <property type="protein sequence ID" value="SHM38872.1"/>
    <property type="molecule type" value="Genomic_DNA"/>
</dbReference>
<evidence type="ECO:0000313" key="3">
    <source>
        <dbReference type="EMBL" id="SHM38872.1"/>
    </source>
</evidence>
<organism evidence="3 4">
    <name type="scientific">Anaerosporobacter mobilis DSM 15930</name>
    <dbReference type="NCBI Taxonomy" id="1120996"/>
    <lineage>
        <taxon>Bacteria</taxon>
        <taxon>Bacillati</taxon>
        <taxon>Bacillota</taxon>
        <taxon>Clostridia</taxon>
        <taxon>Lachnospirales</taxon>
        <taxon>Lachnospiraceae</taxon>
        <taxon>Anaerosporobacter</taxon>
    </lineage>
</organism>
<feature type="domain" description="Polysaccharide biosynthesis protein CapD-like" evidence="2">
    <location>
        <begin position="7"/>
        <end position="277"/>
    </location>
</feature>
<dbReference type="SUPFAM" id="SSF51735">
    <property type="entry name" value="NAD(P)-binding Rossmann-fold domains"/>
    <property type="match status" value="1"/>
</dbReference>
<accession>A0A1M7IDN1</accession>
<comment type="similarity">
    <text evidence="1">Belongs to the polysaccharide synthase family.</text>
</comment>
<dbReference type="PANTHER" id="PTHR43318">
    <property type="entry name" value="UDP-N-ACETYLGLUCOSAMINE 4,6-DEHYDRATASE"/>
    <property type="match status" value="1"/>
</dbReference>
<dbReference type="PANTHER" id="PTHR43318:SF2">
    <property type="entry name" value="UDP-N-ACETYLGLUCOSAMINE 4,6-DEHYDRATASE (INVERTING)"/>
    <property type="match status" value="1"/>
</dbReference>
<gene>
    <name evidence="3" type="ORF">SAMN02746066_01806</name>
</gene>
<reference evidence="3 4" key="1">
    <citation type="submission" date="2016-11" db="EMBL/GenBank/DDBJ databases">
        <authorList>
            <person name="Jaros S."/>
            <person name="Januszkiewicz K."/>
            <person name="Wedrychowicz H."/>
        </authorList>
    </citation>
    <scope>NUCLEOTIDE SEQUENCE [LARGE SCALE GENOMIC DNA]</scope>
    <source>
        <strain evidence="3 4">DSM 15930</strain>
    </source>
</reference>
<proteinExistence type="inferred from homology"/>
<sequence length="328" mass="36549">MFKNKTILITGGTGSWGKELTRQLIHSDVKEIRIFSRGELAQVTMQREFNNKNISYIIGDIRDKTALNDALVGVDYVFHLAALKHVPICEFQPQEAIKTNVLGTMNIIDASITRHVKKVIYVSTDKAVSAVNLYGMSKGMGERLIIEANLHSDTSFTCIRTGNVLGSNGSVIPLFKEQLQLTNQVTLTHKDMTRYFVTIPNAVSFLIKAATESNGGDIYVMSMPACKIIDLAKAVIKLYGNNNSKIVEIGIRPGEKMHEELISASENGIVYQYDNDYYIVHPTYLPKEQKKQLETIPGNKLVNYSVSSNIESCMTIPELINLIKTSNL</sequence>
<dbReference type="STRING" id="1120996.SAMN02746066_01806"/>
<dbReference type="Pfam" id="PF02719">
    <property type="entry name" value="Polysacc_synt_2"/>
    <property type="match status" value="1"/>
</dbReference>
<dbReference type="InterPro" id="IPR036291">
    <property type="entry name" value="NAD(P)-bd_dom_sf"/>
</dbReference>
<dbReference type="Proteomes" id="UP000184038">
    <property type="component" value="Unassembled WGS sequence"/>
</dbReference>
<protein>
    <submittedName>
        <fullName evidence="3">Polysaccharide biosynthesis protein</fullName>
    </submittedName>
</protein>
<evidence type="ECO:0000259" key="2">
    <source>
        <dbReference type="Pfam" id="PF02719"/>
    </source>
</evidence>
<dbReference type="OrthoDB" id="9803111at2"/>
<dbReference type="AlphaFoldDB" id="A0A1M7IDN1"/>
<dbReference type="InterPro" id="IPR051203">
    <property type="entry name" value="Polysaccharide_Synthase-Rel"/>
</dbReference>
<keyword evidence="4" id="KW-1185">Reference proteome</keyword>
<evidence type="ECO:0000256" key="1">
    <source>
        <dbReference type="ARBA" id="ARBA00007430"/>
    </source>
</evidence>
<dbReference type="InterPro" id="IPR003869">
    <property type="entry name" value="Polysac_CapD-like"/>
</dbReference>
<evidence type="ECO:0000313" key="4">
    <source>
        <dbReference type="Proteomes" id="UP000184038"/>
    </source>
</evidence>